<dbReference type="AlphaFoldDB" id="A0A2A7B7E8"/>
<dbReference type="CDD" id="cd00093">
    <property type="entry name" value="HTH_XRE"/>
    <property type="match status" value="1"/>
</dbReference>
<protein>
    <recommendedName>
        <fullName evidence="1">HTH cro/C1-type domain-containing protein</fullName>
    </recommendedName>
</protein>
<gene>
    <name evidence="2" type="ORF">CHR60_05960</name>
</gene>
<dbReference type="EMBL" id="NOUV01000011">
    <property type="protein sequence ID" value="PDX87286.1"/>
    <property type="molecule type" value="Genomic_DNA"/>
</dbReference>
<dbReference type="OrthoDB" id="2063024at2"/>
<dbReference type="Proteomes" id="UP000220904">
    <property type="component" value="Unassembled WGS sequence"/>
</dbReference>
<proteinExistence type="predicted"/>
<dbReference type="InterPro" id="IPR001387">
    <property type="entry name" value="Cro/C1-type_HTH"/>
</dbReference>
<dbReference type="SUPFAM" id="SSF47413">
    <property type="entry name" value="lambda repressor-like DNA-binding domains"/>
    <property type="match status" value="1"/>
</dbReference>
<dbReference type="Pfam" id="PF01381">
    <property type="entry name" value="HTH_3"/>
    <property type="match status" value="1"/>
</dbReference>
<dbReference type="GO" id="GO:0003677">
    <property type="term" value="F:DNA binding"/>
    <property type="evidence" value="ECO:0007669"/>
    <property type="project" value="InterPro"/>
</dbReference>
<comment type="caution">
    <text evidence="2">The sequence shown here is derived from an EMBL/GenBank/DDBJ whole genome shotgun (WGS) entry which is preliminary data.</text>
</comment>
<dbReference type="PROSITE" id="PS50943">
    <property type="entry name" value="HTH_CROC1"/>
    <property type="match status" value="1"/>
</dbReference>
<organism evidence="2 3">
    <name type="scientific">Faecalibacterium prausnitzii</name>
    <dbReference type="NCBI Taxonomy" id="853"/>
    <lineage>
        <taxon>Bacteria</taxon>
        <taxon>Bacillati</taxon>
        <taxon>Bacillota</taxon>
        <taxon>Clostridia</taxon>
        <taxon>Eubacteriales</taxon>
        <taxon>Oscillospiraceae</taxon>
        <taxon>Faecalibacterium</taxon>
    </lineage>
</organism>
<dbReference type="Gene3D" id="1.10.260.40">
    <property type="entry name" value="lambda repressor-like DNA-binding domains"/>
    <property type="match status" value="1"/>
</dbReference>
<feature type="domain" description="HTH cro/C1-type" evidence="1">
    <location>
        <begin position="7"/>
        <end position="61"/>
    </location>
</feature>
<accession>A0A2A7B7E8</accession>
<dbReference type="RefSeq" id="WP_097792175.1">
    <property type="nucleotide sequence ID" value="NZ_NOUV01000011.1"/>
</dbReference>
<name>A0A2A7B7E8_9FIRM</name>
<reference evidence="2 3" key="1">
    <citation type="journal article" date="2017" name="Front. Microbiol.">
        <title>New Insights into the Diversity of the Genus Faecalibacterium.</title>
        <authorList>
            <person name="Benevides L."/>
            <person name="Burman S."/>
            <person name="Martin R."/>
            <person name="Robert V."/>
            <person name="Thomas M."/>
            <person name="Miquel S."/>
            <person name="Chain F."/>
            <person name="Sokol H."/>
            <person name="Bermudez-Humaran L.G."/>
            <person name="Morrison M."/>
            <person name="Langella P."/>
            <person name="Azevedo V.A."/>
            <person name="Chatel J.M."/>
            <person name="Soares S."/>
        </authorList>
    </citation>
    <scope>NUCLEOTIDE SEQUENCE [LARGE SCALE GENOMIC DNA]</scope>
    <source>
        <strain evidence="2 3">AHMP21</strain>
    </source>
</reference>
<evidence type="ECO:0000313" key="2">
    <source>
        <dbReference type="EMBL" id="PDX87286.1"/>
    </source>
</evidence>
<sequence>MTFSEKLKNLMSELGLSQSKLSDLTGIGKSSISQYLSGKNEPSKDRKKEIARTLGVQDDYFEQFEPAATVQHGSAINVPVPLIARLMGKSKEFVMQGLRDGVFPWGYAVKMKNWSYFISSVKFTEYTGIEIPVNDLGKAV</sequence>
<evidence type="ECO:0000259" key="1">
    <source>
        <dbReference type="PROSITE" id="PS50943"/>
    </source>
</evidence>
<dbReference type="InterPro" id="IPR010982">
    <property type="entry name" value="Lambda_DNA-bd_dom_sf"/>
</dbReference>
<evidence type="ECO:0000313" key="3">
    <source>
        <dbReference type="Proteomes" id="UP000220904"/>
    </source>
</evidence>
<dbReference type="SMART" id="SM00530">
    <property type="entry name" value="HTH_XRE"/>
    <property type="match status" value="1"/>
</dbReference>